<organism evidence="2 3">
    <name type="scientific">Halapricum desulfuricans</name>
    <dbReference type="NCBI Taxonomy" id="2841257"/>
    <lineage>
        <taxon>Archaea</taxon>
        <taxon>Methanobacteriati</taxon>
        <taxon>Methanobacteriota</taxon>
        <taxon>Stenosarchaea group</taxon>
        <taxon>Halobacteria</taxon>
        <taxon>Halobacteriales</taxon>
        <taxon>Haloarculaceae</taxon>
        <taxon>Halapricum</taxon>
    </lineage>
</organism>
<reference evidence="2 3" key="1">
    <citation type="submission" date="2020-11" db="EMBL/GenBank/DDBJ databases">
        <title>Carbohydrate-dependent, anaerobic sulfur respiration: A novel catabolism in halophilic archaea.</title>
        <authorList>
            <person name="Sorokin D.Y."/>
            <person name="Messina E."/>
            <person name="Smedile F."/>
            <person name="La Cono V."/>
            <person name="Hallsworth J.E."/>
            <person name="Yakimov M.M."/>
        </authorList>
    </citation>
    <scope>NUCLEOTIDE SEQUENCE [LARGE SCALE GENOMIC DNA]</scope>
    <source>
        <strain evidence="2 3">HSR12-2</strain>
    </source>
</reference>
<dbReference type="AlphaFoldDB" id="A0A897NG65"/>
<dbReference type="Proteomes" id="UP000662973">
    <property type="component" value="Chromosome"/>
</dbReference>
<dbReference type="KEGG" id="hds:HSR122_2513"/>
<dbReference type="InterPro" id="IPR002716">
    <property type="entry name" value="PIN_dom"/>
</dbReference>
<keyword evidence="3" id="KW-1185">Reference proteome</keyword>
<dbReference type="CDD" id="cd09881">
    <property type="entry name" value="PIN_VapC4-5_FitB-like"/>
    <property type="match status" value="1"/>
</dbReference>
<dbReference type="Pfam" id="PF01850">
    <property type="entry name" value="PIN"/>
    <property type="match status" value="1"/>
</dbReference>
<dbReference type="InterPro" id="IPR029060">
    <property type="entry name" value="PIN-like_dom_sf"/>
</dbReference>
<accession>A0A897NG65</accession>
<feature type="domain" description="PIN" evidence="1">
    <location>
        <begin position="10"/>
        <end position="126"/>
    </location>
</feature>
<dbReference type="SUPFAM" id="SSF88723">
    <property type="entry name" value="PIN domain-like"/>
    <property type="match status" value="1"/>
</dbReference>
<gene>
    <name evidence="2" type="primary">vapC12</name>
    <name evidence="2" type="ORF">HSR122_2513</name>
</gene>
<name>A0A897NG65_9EURY</name>
<dbReference type="EMBL" id="CP064788">
    <property type="protein sequence ID" value="QSG09889.1"/>
    <property type="molecule type" value="Genomic_DNA"/>
</dbReference>
<evidence type="ECO:0000259" key="1">
    <source>
        <dbReference type="Pfam" id="PF01850"/>
    </source>
</evidence>
<proteinExistence type="predicted"/>
<evidence type="ECO:0000313" key="2">
    <source>
        <dbReference type="EMBL" id="QSG09889.1"/>
    </source>
</evidence>
<dbReference type="Gene3D" id="3.40.50.1010">
    <property type="entry name" value="5'-nuclease"/>
    <property type="match status" value="1"/>
</dbReference>
<sequence length="144" mass="15985">MTRTETEMLYLDNSVLRKATDDPPDPAVAAYLRANSGDSWAIPATVAWEYLDFFDSRSRRRRERQYLEWAFQEVAPLTLDVAEEAAELSRLLAKQGVSLDAADLLHAAIARANSGTFVTADAADFDKPEIHQLVDVDVIGVTNT</sequence>
<protein>
    <submittedName>
        <fullName evidence="2">PIN domain containing protein</fullName>
    </submittedName>
</protein>
<evidence type="ECO:0000313" key="3">
    <source>
        <dbReference type="Proteomes" id="UP000662973"/>
    </source>
</evidence>